<evidence type="ECO:0000259" key="2">
    <source>
        <dbReference type="Pfam" id="PF13472"/>
    </source>
</evidence>
<dbReference type="GO" id="GO:0016788">
    <property type="term" value="F:hydrolase activity, acting on ester bonds"/>
    <property type="evidence" value="ECO:0007669"/>
    <property type="project" value="UniProtKB-ARBA"/>
</dbReference>
<comment type="caution">
    <text evidence="3">The sequence shown here is derived from an EMBL/GenBank/DDBJ whole genome shotgun (WGS) entry which is preliminary data.</text>
</comment>
<dbReference type="OrthoDB" id="158267at2"/>
<dbReference type="SUPFAM" id="SSF52266">
    <property type="entry name" value="SGNH hydrolase"/>
    <property type="match status" value="1"/>
</dbReference>
<dbReference type="STRING" id="1763537.ULVI_04235"/>
<keyword evidence="4" id="KW-1185">Reference proteome</keyword>
<dbReference type="AlphaFoldDB" id="A0A167IRW5"/>
<proteinExistence type="predicted"/>
<evidence type="ECO:0000313" key="4">
    <source>
        <dbReference type="Proteomes" id="UP000077013"/>
    </source>
</evidence>
<dbReference type="CDD" id="cd01832">
    <property type="entry name" value="SGNH_hydrolase_like_1"/>
    <property type="match status" value="1"/>
</dbReference>
<feature type="domain" description="SGNH hydrolase-type esterase" evidence="2">
    <location>
        <begin position="42"/>
        <end position="221"/>
    </location>
</feature>
<reference evidence="3 4" key="1">
    <citation type="submission" date="2016-02" db="EMBL/GenBank/DDBJ databases">
        <title>Ulvibacter sp. LPB0005, isolated from Thais luteostoma.</title>
        <authorList>
            <person name="Shin S.-K."/>
            <person name="Yi H."/>
        </authorList>
    </citation>
    <scope>NUCLEOTIDE SEQUENCE [LARGE SCALE GENOMIC DNA]</scope>
    <source>
        <strain evidence="3 4">LPB0005</strain>
    </source>
</reference>
<evidence type="ECO:0000313" key="3">
    <source>
        <dbReference type="EMBL" id="OAB79954.1"/>
    </source>
</evidence>
<organism evidence="3 4">
    <name type="scientific">Cochleicola gelatinilyticus</name>
    <dbReference type="NCBI Taxonomy" id="1763537"/>
    <lineage>
        <taxon>Bacteria</taxon>
        <taxon>Pseudomonadati</taxon>
        <taxon>Bacteroidota</taxon>
        <taxon>Flavobacteriia</taxon>
        <taxon>Flavobacteriales</taxon>
        <taxon>Flavobacteriaceae</taxon>
        <taxon>Cochleicola</taxon>
    </lineage>
</organism>
<dbReference type="Proteomes" id="UP000077013">
    <property type="component" value="Unassembled WGS sequence"/>
</dbReference>
<dbReference type="Pfam" id="PF13472">
    <property type="entry name" value="Lipase_GDSL_2"/>
    <property type="match status" value="1"/>
</dbReference>
<dbReference type="RefSeq" id="WP_068590079.1">
    <property type="nucleotide sequence ID" value="NZ_LRXL01000026.1"/>
</dbReference>
<feature type="signal peptide" evidence="1">
    <location>
        <begin position="1"/>
        <end position="27"/>
    </location>
</feature>
<dbReference type="EMBL" id="LRXL01000026">
    <property type="protein sequence ID" value="OAB79954.1"/>
    <property type="molecule type" value="Genomic_DNA"/>
</dbReference>
<evidence type="ECO:0000256" key="1">
    <source>
        <dbReference type="SAM" id="SignalP"/>
    </source>
</evidence>
<dbReference type="InterPro" id="IPR036514">
    <property type="entry name" value="SGNH_hydro_sf"/>
</dbReference>
<protein>
    <submittedName>
        <fullName evidence="3">Lysophospholipase</fullName>
    </submittedName>
</protein>
<dbReference type="Gene3D" id="3.40.50.1110">
    <property type="entry name" value="SGNH hydrolase"/>
    <property type="match status" value="1"/>
</dbReference>
<dbReference type="PROSITE" id="PS51257">
    <property type="entry name" value="PROKAR_LIPOPROTEIN"/>
    <property type="match status" value="1"/>
</dbReference>
<dbReference type="InterPro" id="IPR013830">
    <property type="entry name" value="SGNH_hydro"/>
</dbReference>
<keyword evidence="1" id="KW-0732">Signal</keyword>
<name>A0A167IRW5_9FLAO</name>
<sequence>MKTPLLCTVFMGIFLSFGLSCSTTKKTANTTTPSPPDYTYLALGDSYTIGESVCSNCNFPKQLKDSLNTATQQNGTVKIIAKTGWTTTDLLAAIAIEKPKNNYDLVTLLIGVNNQFQKKPFEVYQKEFPELLDLAIQFAQNDPTRVVVVSIPDYAFTPYRKRVSNPDLISKELKKYDAFAHKIASEKGVIFQNITDITRRGIEDTELVANDGLHPSEKAYTLFVNRLFPLAQQILK</sequence>
<gene>
    <name evidence="3" type="ORF">ULVI_04235</name>
</gene>
<feature type="chain" id="PRO_5007888416" evidence="1">
    <location>
        <begin position="28"/>
        <end position="236"/>
    </location>
</feature>
<accession>A0A167IRW5</accession>